<evidence type="ECO:0000313" key="3">
    <source>
        <dbReference type="EMBL" id="MFC5509679.1"/>
    </source>
</evidence>
<feature type="chain" id="PRO_5047225567" evidence="1">
    <location>
        <begin position="26"/>
        <end position="348"/>
    </location>
</feature>
<reference evidence="4" key="1">
    <citation type="journal article" date="2019" name="Int. J. Syst. Evol. Microbiol.">
        <title>The Global Catalogue of Microorganisms (GCM) 10K type strain sequencing project: providing services to taxonomists for standard genome sequencing and annotation.</title>
        <authorList>
            <consortium name="The Broad Institute Genomics Platform"/>
            <consortium name="The Broad Institute Genome Sequencing Center for Infectious Disease"/>
            <person name="Wu L."/>
            <person name="Ma J."/>
        </authorList>
    </citation>
    <scope>NUCLEOTIDE SEQUENCE [LARGE SCALE GENOMIC DNA]</scope>
    <source>
        <strain evidence="4">CCUG 38813</strain>
    </source>
</reference>
<organism evidence="3 4">
    <name type="scientific">Massilia jejuensis</name>
    <dbReference type="NCBI Taxonomy" id="648894"/>
    <lineage>
        <taxon>Bacteria</taxon>
        <taxon>Pseudomonadati</taxon>
        <taxon>Pseudomonadota</taxon>
        <taxon>Betaproteobacteria</taxon>
        <taxon>Burkholderiales</taxon>
        <taxon>Oxalobacteraceae</taxon>
        <taxon>Telluria group</taxon>
        <taxon>Massilia</taxon>
    </lineage>
</organism>
<keyword evidence="1" id="KW-0732">Signal</keyword>
<comment type="caution">
    <text evidence="3">The sequence shown here is derived from an EMBL/GenBank/DDBJ whole genome shotgun (WGS) entry which is preliminary data.</text>
</comment>
<feature type="signal peptide" evidence="1">
    <location>
        <begin position="1"/>
        <end position="25"/>
    </location>
</feature>
<proteinExistence type="predicted"/>
<protein>
    <submittedName>
        <fullName evidence="3">Lysozyme inhibitor LprI family protein</fullName>
    </submittedName>
</protein>
<sequence>MPRPPDALRYAALAALLAWSCNTGAAEPAAAPYPNTDGFGIAFEQSEEWYRHCMRALRPEPARAPARRARMRCDASELYYRKRDQNHATPAEWRQVRSCAEASGDDAVLMMLHANGYGTARDPEQALYYACKLDTAKAEMEGRVGYLASPAAASDAVPFDLCDHVTSERMVAMCAGIQEDRAARVRDLRLARFAAGLPPAARRPFARLREAATAFNRSSAGDVDSRGGAGAGLSIRHAGRRDNEFMETLLAAANGQLPRANAAQLAEIDRELKWEYRKAMAAPSGQEQHRQRSGAAPAARAHMRKVERAWIAYRDAWGPFLAAANLRTDLASVKAALTRQHIAHVKRM</sequence>
<keyword evidence="4" id="KW-1185">Reference proteome</keyword>
<accession>A0ABW0PFY5</accession>
<name>A0ABW0PFY5_9BURK</name>
<evidence type="ECO:0000256" key="1">
    <source>
        <dbReference type="SAM" id="SignalP"/>
    </source>
</evidence>
<dbReference type="RefSeq" id="WP_379715746.1">
    <property type="nucleotide sequence ID" value="NZ_JBHSMS010000003.1"/>
</dbReference>
<dbReference type="Gene3D" id="1.20.1270.180">
    <property type="match status" value="1"/>
</dbReference>
<evidence type="ECO:0000313" key="4">
    <source>
        <dbReference type="Proteomes" id="UP001596031"/>
    </source>
</evidence>
<dbReference type="EMBL" id="JBHSMS010000003">
    <property type="protein sequence ID" value="MFC5509679.1"/>
    <property type="molecule type" value="Genomic_DNA"/>
</dbReference>
<dbReference type="Pfam" id="PF07007">
    <property type="entry name" value="LprI"/>
    <property type="match status" value="1"/>
</dbReference>
<feature type="domain" description="Lysozyme inhibitor LprI-like N-terminal" evidence="2">
    <location>
        <begin position="262"/>
        <end position="327"/>
    </location>
</feature>
<dbReference type="Proteomes" id="UP001596031">
    <property type="component" value="Unassembled WGS sequence"/>
</dbReference>
<gene>
    <name evidence="3" type="ORF">ACFPOU_00880</name>
</gene>
<evidence type="ECO:0000259" key="2">
    <source>
        <dbReference type="Pfam" id="PF07007"/>
    </source>
</evidence>
<dbReference type="InterPro" id="IPR009739">
    <property type="entry name" value="LprI-like_N"/>
</dbReference>